<reference evidence="3" key="1">
    <citation type="submission" date="2016-11" db="EMBL/GenBank/DDBJ databases">
        <authorList>
            <person name="Varghese N."/>
            <person name="Submissions S."/>
        </authorList>
    </citation>
    <scope>NUCLEOTIDE SEQUENCE [LARGE SCALE GENOMIC DNA]</scope>
    <source>
        <strain evidence="3">DSM 44671</strain>
    </source>
</reference>
<dbReference type="RefSeq" id="WP_072479891.1">
    <property type="nucleotide sequence ID" value="NZ_FPJG01000006.1"/>
</dbReference>
<feature type="compositionally biased region" description="Basic and acidic residues" evidence="1">
    <location>
        <begin position="70"/>
        <end position="80"/>
    </location>
</feature>
<keyword evidence="3" id="KW-1185">Reference proteome</keyword>
<feature type="region of interest" description="Disordered" evidence="1">
    <location>
        <begin position="142"/>
        <end position="173"/>
    </location>
</feature>
<sequence length="173" mass="19345">MLADAIAWAVGEKIYKPRQFDTEGGVKKNIHGDEQHFTTDWRNGNMGVRALAFTGGEIPTGKGGSGGSEETSKTPDESYRAKEEDLIAALGRATVSLRDMYVLKDEQDRLIIERLGLRPLKLHEDFPKQLTKIYAKYGKEEDPFATFPEDELPADPIEEWGSAQDDENEENGE</sequence>
<name>A0A1K1SS05_9PSEU</name>
<evidence type="ECO:0000313" key="3">
    <source>
        <dbReference type="Proteomes" id="UP000182740"/>
    </source>
</evidence>
<gene>
    <name evidence="2" type="ORF">SAMN04489730_6589</name>
</gene>
<proteinExistence type="predicted"/>
<protein>
    <submittedName>
        <fullName evidence="2">Uncharacterized protein</fullName>
    </submittedName>
</protein>
<feature type="region of interest" description="Disordered" evidence="1">
    <location>
        <begin position="55"/>
        <end position="80"/>
    </location>
</feature>
<dbReference type="AlphaFoldDB" id="A0A1K1SS05"/>
<feature type="compositionally biased region" description="Acidic residues" evidence="1">
    <location>
        <begin position="148"/>
        <end position="173"/>
    </location>
</feature>
<evidence type="ECO:0000256" key="1">
    <source>
        <dbReference type="SAM" id="MobiDB-lite"/>
    </source>
</evidence>
<evidence type="ECO:0000313" key="2">
    <source>
        <dbReference type="EMBL" id="SFW87082.1"/>
    </source>
</evidence>
<dbReference type="Proteomes" id="UP000182740">
    <property type="component" value="Unassembled WGS sequence"/>
</dbReference>
<accession>A0A1K1SS05</accession>
<organism evidence="2 3">
    <name type="scientific">Amycolatopsis australiensis</name>
    <dbReference type="NCBI Taxonomy" id="546364"/>
    <lineage>
        <taxon>Bacteria</taxon>
        <taxon>Bacillati</taxon>
        <taxon>Actinomycetota</taxon>
        <taxon>Actinomycetes</taxon>
        <taxon>Pseudonocardiales</taxon>
        <taxon>Pseudonocardiaceae</taxon>
        <taxon>Amycolatopsis</taxon>
    </lineage>
</organism>
<dbReference type="EMBL" id="FPJG01000006">
    <property type="protein sequence ID" value="SFW87082.1"/>
    <property type="molecule type" value="Genomic_DNA"/>
</dbReference>